<evidence type="ECO:0000259" key="2">
    <source>
        <dbReference type="Pfam" id="PF12697"/>
    </source>
</evidence>
<keyword evidence="4" id="KW-1185">Reference proteome</keyword>
<sequence>MAGWHDDGARGLVVFVRGLPQGERGNRRGGGSQSFAQLISRLKGDLGDSWRVEVYDHGQKATSRADLDGIVRDLAAHIRGWAGEISEGVEPPARIILIGHSFGGVLARAAFVLDANDPRSLNGRRWTRMVDRIVLLGSPNAGFRLDTRYTPLAWKIAWYLTTPFVDFTIEKVVVGGYWITNLRLRWLETFRRLARDAEAGDASRPPTVVQVLGTRDDLVEREDILDTRYMGDTIVVEIPGATHLGLIDLSIAADPDLRWEQLRGAILGRADEVASPPTPLSSAPTYFVLHGIRASAYEDWGRDLEAAIRRAEGDQNEVQVVRPDTGYFSAIEFALPFTRRRKIHEFLKLYGDAYASTEPDRFRFAGHSNGTYMMAHALDRIPAMHFERIYLAGTVLPRNYAWGDVVDRGQLAGRDTSSVRVRTDRATADVPVGILCSWLRGLGSRDIGTAGVDGFEFAPDLVRDGGLIRGGHGAAFIPPPAPKEATKTLGATATGVDPPDNPNIESIAGFLVRGDAGTPGNAAEHPLFRFLSRFVGNPVVAWTVAGGLAVGACVGFVALMGLIGRTRATMLAGGALSAIWAVLRTI</sequence>
<comment type="caution">
    <text evidence="3">The sequence shown here is derived from an EMBL/GenBank/DDBJ whole genome shotgun (WGS) entry which is preliminary data.</text>
</comment>
<evidence type="ECO:0000313" key="3">
    <source>
        <dbReference type="EMBL" id="GAA1764564.1"/>
    </source>
</evidence>
<keyword evidence="1" id="KW-1133">Transmembrane helix</keyword>
<dbReference type="InterPro" id="IPR029058">
    <property type="entry name" value="AB_hydrolase_fold"/>
</dbReference>
<feature type="transmembrane region" description="Helical" evidence="1">
    <location>
        <begin position="539"/>
        <end position="563"/>
    </location>
</feature>
<evidence type="ECO:0000256" key="1">
    <source>
        <dbReference type="SAM" id="Phobius"/>
    </source>
</evidence>
<protein>
    <recommendedName>
        <fullName evidence="2">AB hydrolase-1 domain-containing protein</fullName>
    </recommendedName>
</protein>
<proteinExistence type="predicted"/>
<dbReference type="RefSeq" id="WP_269756402.1">
    <property type="nucleotide sequence ID" value="NZ_BAAANH010000005.1"/>
</dbReference>
<feature type="domain" description="AB hydrolase-1" evidence="2">
    <location>
        <begin position="13"/>
        <end position="247"/>
    </location>
</feature>
<dbReference type="Proteomes" id="UP001500506">
    <property type="component" value="Unassembled WGS sequence"/>
</dbReference>
<dbReference type="SUPFAM" id="SSF53474">
    <property type="entry name" value="alpha/beta-Hydrolases"/>
    <property type="match status" value="2"/>
</dbReference>
<keyword evidence="1" id="KW-0472">Membrane</keyword>
<organism evidence="3 4">
    <name type="scientific">Agromyces humatus</name>
    <dbReference type="NCBI Taxonomy" id="279573"/>
    <lineage>
        <taxon>Bacteria</taxon>
        <taxon>Bacillati</taxon>
        <taxon>Actinomycetota</taxon>
        <taxon>Actinomycetes</taxon>
        <taxon>Micrococcales</taxon>
        <taxon>Microbacteriaceae</taxon>
        <taxon>Agromyces</taxon>
    </lineage>
</organism>
<accession>A0ABP4X0R3</accession>
<dbReference type="InterPro" id="IPR000073">
    <property type="entry name" value="AB_hydrolase_1"/>
</dbReference>
<keyword evidence="1" id="KW-0812">Transmembrane</keyword>
<reference evidence="4" key="1">
    <citation type="journal article" date="2019" name="Int. J. Syst. Evol. Microbiol.">
        <title>The Global Catalogue of Microorganisms (GCM) 10K type strain sequencing project: providing services to taxonomists for standard genome sequencing and annotation.</title>
        <authorList>
            <consortium name="The Broad Institute Genomics Platform"/>
            <consortium name="The Broad Institute Genome Sequencing Center for Infectious Disease"/>
            <person name="Wu L."/>
            <person name="Ma J."/>
        </authorList>
    </citation>
    <scope>NUCLEOTIDE SEQUENCE [LARGE SCALE GENOMIC DNA]</scope>
    <source>
        <strain evidence="4">JCM 14319</strain>
    </source>
</reference>
<gene>
    <name evidence="3" type="ORF">GCM10009747_25550</name>
</gene>
<dbReference type="Gene3D" id="3.40.50.1820">
    <property type="entry name" value="alpha/beta hydrolase"/>
    <property type="match status" value="1"/>
</dbReference>
<name>A0ABP4X0R3_9MICO</name>
<dbReference type="EMBL" id="BAAANH010000005">
    <property type="protein sequence ID" value="GAA1764564.1"/>
    <property type="molecule type" value="Genomic_DNA"/>
</dbReference>
<dbReference type="Pfam" id="PF12697">
    <property type="entry name" value="Abhydrolase_6"/>
    <property type="match status" value="1"/>
</dbReference>
<evidence type="ECO:0000313" key="4">
    <source>
        <dbReference type="Proteomes" id="UP001500506"/>
    </source>
</evidence>